<protein>
    <recommendedName>
        <fullName evidence="4">Tip attachment protein J domain-containing protein</fullName>
    </recommendedName>
</protein>
<dbReference type="RefSeq" id="WP_202250826.1">
    <property type="nucleotide sequence ID" value="NZ_JAESJJ010000078.1"/>
</dbReference>
<name>A0ABS1RZ31_RHOSU</name>
<dbReference type="EMBL" id="JAESJJ010000078">
    <property type="protein sequence ID" value="MBL3611341.1"/>
    <property type="molecule type" value="Genomic_DNA"/>
</dbReference>
<comment type="caution">
    <text evidence="2">The sequence shown here is derived from an EMBL/GenBank/DDBJ whole genome shotgun (WGS) entry which is preliminary data.</text>
</comment>
<feature type="non-terminal residue" evidence="2">
    <location>
        <position position="1"/>
    </location>
</feature>
<proteinExistence type="predicted"/>
<evidence type="ECO:0008006" key="4">
    <source>
        <dbReference type="Google" id="ProtNLM"/>
    </source>
</evidence>
<organism evidence="2 3">
    <name type="scientific">Rhodovulum sulfidophilum</name>
    <name type="common">Rhodobacter sulfidophilus</name>
    <dbReference type="NCBI Taxonomy" id="35806"/>
    <lineage>
        <taxon>Bacteria</taxon>
        <taxon>Pseudomonadati</taxon>
        <taxon>Pseudomonadota</taxon>
        <taxon>Alphaproteobacteria</taxon>
        <taxon>Rhodobacterales</taxon>
        <taxon>Paracoccaceae</taxon>
        <taxon>Rhodovulum</taxon>
    </lineage>
</organism>
<feature type="region of interest" description="Disordered" evidence="1">
    <location>
        <begin position="496"/>
        <end position="518"/>
    </location>
</feature>
<evidence type="ECO:0000313" key="2">
    <source>
        <dbReference type="EMBL" id="MBL3611341.1"/>
    </source>
</evidence>
<accession>A0ABS1RZ31</accession>
<evidence type="ECO:0000313" key="3">
    <source>
        <dbReference type="Proteomes" id="UP000604473"/>
    </source>
</evidence>
<feature type="non-terminal residue" evidence="2">
    <location>
        <position position="873"/>
    </location>
</feature>
<reference evidence="2 3" key="1">
    <citation type="submission" date="2021-01" db="EMBL/GenBank/DDBJ databases">
        <title>Draft genomes of Rhodovulum sulfidophilum.</title>
        <authorList>
            <person name="Guzman M.S."/>
        </authorList>
    </citation>
    <scope>NUCLEOTIDE SEQUENCE [LARGE SCALE GENOMIC DNA]</scope>
    <source>
        <strain evidence="2 3">AB35</strain>
    </source>
</reference>
<evidence type="ECO:0000256" key="1">
    <source>
        <dbReference type="SAM" id="MobiDB-lite"/>
    </source>
</evidence>
<dbReference type="Proteomes" id="UP000604473">
    <property type="component" value="Unassembled WGS sequence"/>
</dbReference>
<keyword evidence="3" id="KW-1185">Reference proteome</keyword>
<gene>
    <name evidence="2" type="ORF">JMM60_21765</name>
</gene>
<sequence>YVYFEADYDRDLFPSGAPQIRVRARGKRVFDPREWLTPMAMARAETPGTLWAGPDPGAVGTTAGGAIPTGEDGGDWNGGNITARFHCGRLYPGGETPERGLGPDLEAVSGDVLEASALDRGADLFAAFDLDFAGTPSGTIWEQGGSGYGVYLGVTGEDLIFRAFMAGGADPPPASPVLLDGDGAALLDAEGHVLKAWIEGLGGARLTLPRATFAGRRGTLYVQIDLAAGTVALWFRGGKYSTNPALCLRDYMLTPQLRGGPGWRPGDLDEDTILALANLAEEQVPLASGRTENRYAFNGVLETEATAAENLNDLSSSWGGWWTCERGRLTVGGAAWEEPAFTVTEDMLVGGIQVTARKPFEEQFNTVKAQYADPETEHVVTDLPVLDSATYIAADNGEPLVLDMGELPGETGFARGQRLMKLALLKGRRQKQVTLPCSLAAWPVRLGDTIRVSLPRRGWTAKTFEVTGRTVHIGEDGVRVTLSCIETGPAIFDWRTSEETPKPAGGIPTLPSPTAKPVVSAPTMTEELYETRGGGGVKTRVRLGATTDNPFVDTWQFAWRPVSAPEPTLRGLTDTPEDMIDDVAPGPYAFGVRGRNARGIWSDWAWAGATAVQGENAPPGAITGLSVQASGGAVAMLRWDRHPSLDVRQGGRIEFRHATAQAGASWQSSTGIGKSVSGGVTEATLPLKSGTYLARPYDAMGTPGPVSGIAVRAASIIPTTTVATLAEAPDFAGAAEGCSAAVGVLAMAPGETRARYAFAGRIDLGAVQPVRLISDIELLISEARDLFWRPSGTAMWTPPDARLWLGSTDAYGDVDLQVSLTDDDPAAARWGPWQSFDAADFSGRAFRFRAVLSVESPDYTIGITGLTVTALQA</sequence>